<dbReference type="PANTHER" id="PTHR12632">
    <property type="entry name" value="TRANSCRIPTION FACTOR NF-Y ALPHA-RELATED"/>
    <property type="match status" value="1"/>
</dbReference>
<dbReference type="AlphaFoldDB" id="A0A484G1S3"/>
<evidence type="ECO:0000256" key="2">
    <source>
        <dbReference type="ARBA" id="ARBA00023015"/>
    </source>
</evidence>
<keyword evidence="9" id="KW-1185">Reference proteome</keyword>
<feature type="region of interest" description="Disordered" evidence="7">
    <location>
        <begin position="243"/>
        <end position="276"/>
    </location>
</feature>
<evidence type="ECO:0000313" key="9">
    <source>
        <dbReference type="Proteomes" id="UP000014480"/>
    </source>
</evidence>
<keyword evidence="3 6" id="KW-0238">DNA-binding</keyword>
<comment type="subunit">
    <text evidence="6">Heterotrimer.</text>
</comment>
<keyword evidence="5 6" id="KW-0539">Nucleus</keyword>
<dbReference type="SMART" id="SM00521">
    <property type="entry name" value="CBF"/>
    <property type="match status" value="1"/>
</dbReference>
<accession>A0A484G1S3</accession>
<keyword evidence="2 6" id="KW-0805">Transcription regulation</keyword>
<feature type="region of interest" description="Disordered" evidence="7">
    <location>
        <begin position="465"/>
        <end position="560"/>
    </location>
</feature>
<evidence type="ECO:0000256" key="4">
    <source>
        <dbReference type="ARBA" id="ARBA00023163"/>
    </source>
</evidence>
<dbReference type="PROSITE" id="PS51152">
    <property type="entry name" value="NFYA_HAP2_2"/>
    <property type="match status" value="1"/>
</dbReference>
<dbReference type="Pfam" id="PF02045">
    <property type="entry name" value="CBFB_NFYA"/>
    <property type="match status" value="1"/>
</dbReference>
<evidence type="ECO:0000256" key="3">
    <source>
        <dbReference type="ARBA" id="ARBA00023125"/>
    </source>
</evidence>
<dbReference type="Gene3D" id="6.10.250.2430">
    <property type="match status" value="1"/>
</dbReference>
<evidence type="ECO:0000256" key="7">
    <source>
        <dbReference type="SAM" id="MobiDB-lite"/>
    </source>
</evidence>
<comment type="function">
    <text evidence="6">Component of the sequence-specific heterotrimeric transcription factor (NF-Y) which specifically recognizes a 5'-CCAAT-3' box motif found in the promoters of its target genes.</text>
</comment>
<proteinExistence type="inferred from homology"/>
<organism evidence="8 9">
    <name type="scientific">Colletotrichum orbiculare (strain 104-T / ATCC 96160 / CBS 514.97 / LARS 414 / MAFF 240422)</name>
    <name type="common">Cucumber anthracnose fungus</name>
    <name type="synonym">Colletotrichum lagenarium</name>
    <dbReference type="NCBI Taxonomy" id="1213857"/>
    <lineage>
        <taxon>Eukaryota</taxon>
        <taxon>Fungi</taxon>
        <taxon>Dikarya</taxon>
        <taxon>Ascomycota</taxon>
        <taxon>Pezizomycotina</taxon>
        <taxon>Sordariomycetes</taxon>
        <taxon>Hypocreomycetidae</taxon>
        <taxon>Glomerellales</taxon>
        <taxon>Glomerellaceae</taxon>
        <taxon>Colletotrichum</taxon>
        <taxon>Colletotrichum orbiculare species complex</taxon>
    </lineage>
</organism>
<feature type="compositionally biased region" description="Polar residues" evidence="7">
    <location>
        <begin position="417"/>
        <end position="428"/>
    </location>
</feature>
<dbReference type="GO" id="GO:0003700">
    <property type="term" value="F:DNA-binding transcription factor activity"/>
    <property type="evidence" value="ECO:0007669"/>
    <property type="project" value="UniProtKB-UniRule"/>
</dbReference>
<dbReference type="GO" id="GO:0005634">
    <property type="term" value="C:nucleus"/>
    <property type="evidence" value="ECO:0007669"/>
    <property type="project" value="UniProtKB-SubCell"/>
</dbReference>
<dbReference type="OrthoDB" id="1097733at2759"/>
<comment type="similarity">
    <text evidence="6">Belongs to the NFYA/HAP2 subunit family.</text>
</comment>
<comment type="subcellular location">
    <subcellularLocation>
        <location evidence="1 6">Nucleus</location>
    </subcellularLocation>
</comment>
<feature type="compositionally biased region" description="Polar residues" evidence="7">
    <location>
        <begin position="253"/>
        <end position="276"/>
    </location>
</feature>
<keyword evidence="4 6" id="KW-0804">Transcription</keyword>
<dbReference type="EMBL" id="AMCV02000005">
    <property type="protein sequence ID" value="TDZ24121.1"/>
    <property type="molecule type" value="Genomic_DNA"/>
</dbReference>
<feature type="compositionally biased region" description="Polar residues" evidence="7">
    <location>
        <begin position="373"/>
        <end position="398"/>
    </location>
</feature>
<dbReference type="InterPro" id="IPR001289">
    <property type="entry name" value="NFYA"/>
</dbReference>
<feature type="region of interest" description="Disordered" evidence="7">
    <location>
        <begin position="342"/>
        <end position="437"/>
    </location>
</feature>
<evidence type="ECO:0000256" key="5">
    <source>
        <dbReference type="ARBA" id="ARBA00023242"/>
    </source>
</evidence>
<feature type="compositionally biased region" description="Basic and acidic residues" evidence="7">
    <location>
        <begin position="504"/>
        <end position="522"/>
    </location>
</feature>
<sequence>MAALAITPDEMSASSPPASLACGASKRSAWKENQCDRKLSQASPSAASGSEQVVLRIAYWRRTSHLRQASMQISFEAVSSCASRNGRNTNIREKSSPASSAHQLGGSCGSLIELSGLWSLPDERGVYSDRRRSSFPLAATSTSPTGAGLLTPPLPPACVLAFLPLTSPHLTSPVPSFCLLDIRVRFQRSEPHRTASRQPTASHSIFPSTTALQTKHAHASKLFCLARGDLQDPIVTLESKAYQKASSRLGPGANSTPQLPQSQKRSQPTRPHSQSSLTALLYTHSSAIPRDSSFALQLHLYQHRTTGHNMYQPQYNVPQQGIHYGMPGIQAAAMAATAAASGSNYPYMSSDPSLPQTSPRMGGAKKENRDPRSPTQMNNVSQLPGGQRRLSQVTSPGVPTQGMMNHVGARPGVAPPQMTQGQAMQHPQSPEMPAGGVEESPLYVNAKQFHRILKRRVARQKLEEQLRLTSKGRKPYLHESRHNHAMRRPRGPGGRFLTAEEVAAIERDKGTGSGEAPKDEPASSKAGSKRKSEADDTESNKKAKTASESPEEEDDEEDDS</sequence>
<name>A0A484G1S3_COLOR</name>
<feature type="compositionally biased region" description="Acidic residues" evidence="7">
    <location>
        <begin position="549"/>
        <end position="560"/>
    </location>
</feature>
<evidence type="ECO:0000313" key="8">
    <source>
        <dbReference type="EMBL" id="TDZ24121.1"/>
    </source>
</evidence>
<evidence type="ECO:0000256" key="1">
    <source>
        <dbReference type="ARBA" id="ARBA00004123"/>
    </source>
</evidence>
<feature type="compositionally biased region" description="Polar residues" evidence="7">
    <location>
        <begin position="342"/>
        <end position="359"/>
    </location>
</feature>
<dbReference type="STRING" id="1213857.A0A484G1S3"/>
<dbReference type="GO" id="GO:0003677">
    <property type="term" value="F:DNA binding"/>
    <property type="evidence" value="ECO:0007669"/>
    <property type="project" value="UniProtKB-KW"/>
</dbReference>
<protein>
    <recommendedName>
        <fullName evidence="6">Transcriptional activator HAP2</fullName>
    </recommendedName>
</protein>
<dbReference type="PRINTS" id="PR00616">
    <property type="entry name" value="CCAATSUBUNTB"/>
</dbReference>
<feature type="compositionally biased region" description="Basic and acidic residues" evidence="7">
    <location>
        <begin position="530"/>
        <end position="541"/>
    </location>
</feature>
<reference evidence="9" key="1">
    <citation type="journal article" date="2013" name="New Phytol.">
        <title>Comparative genomic and transcriptomic analyses reveal the hemibiotrophic stage shift of Colletotrichum fungi.</title>
        <authorList>
            <person name="Gan P."/>
            <person name="Ikeda K."/>
            <person name="Irieda H."/>
            <person name="Narusaka M."/>
            <person name="O'Connell R.J."/>
            <person name="Narusaka Y."/>
            <person name="Takano Y."/>
            <person name="Kubo Y."/>
            <person name="Shirasu K."/>
        </authorList>
    </citation>
    <scope>NUCLEOTIDE SEQUENCE [LARGE SCALE GENOMIC DNA]</scope>
    <source>
        <strain evidence="9">104-T / ATCC 96160 / CBS 514.97 / LARS 414 / MAFF 240422</strain>
    </source>
</reference>
<evidence type="ECO:0000256" key="6">
    <source>
        <dbReference type="RuleBase" id="RU367155"/>
    </source>
</evidence>
<gene>
    <name evidence="8" type="primary">HAP2</name>
    <name evidence="8" type="ORF">Cob_v002582</name>
</gene>
<reference evidence="9" key="2">
    <citation type="journal article" date="2019" name="Mol. Plant Microbe Interact.">
        <title>Genome sequence resources for four phytopathogenic fungi from the Colletotrichum orbiculare species complex.</title>
        <authorList>
            <person name="Gan P."/>
            <person name="Tsushima A."/>
            <person name="Narusaka M."/>
            <person name="Narusaka Y."/>
            <person name="Takano Y."/>
            <person name="Kubo Y."/>
            <person name="Shirasu K."/>
        </authorList>
    </citation>
    <scope>GENOME REANNOTATION</scope>
    <source>
        <strain evidence="9">104-T / ATCC 96160 / CBS 514.97 / LARS 414 / MAFF 240422</strain>
    </source>
</reference>
<comment type="caution">
    <text evidence="8">The sequence shown here is derived from an EMBL/GenBank/DDBJ whole genome shotgun (WGS) entry which is preliminary data.</text>
</comment>
<dbReference type="Proteomes" id="UP000014480">
    <property type="component" value="Unassembled WGS sequence"/>
</dbReference>